<comment type="caution">
    <text evidence="2">The sequence shown here is derived from an EMBL/GenBank/DDBJ whole genome shotgun (WGS) entry which is preliminary data.</text>
</comment>
<dbReference type="InterPro" id="IPR007577">
    <property type="entry name" value="GlycoTrfase_DXD_sugar-bd_CS"/>
</dbReference>
<dbReference type="InterPro" id="IPR051706">
    <property type="entry name" value="Glycosyltransferase_domain"/>
</dbReference>
<dbReference type="InterPro" id="IPR029044">
    <property type="entry name" value="Nucleotide-diphossugar_trans"/>
</dbReference>
<accession>A0ABQ2C7F9</accession>
<dbReference type="Proteomes" id="UP000603295">
    <property type="component" value="Unassembled WGS sequence"/>
</dbReference>
<evidence type="ECO:0000313" key="2">
    <source>
        <dbReference type="EMBL" id="GGI64286.1"/>
    </source>
</evidence>
<dbReference type="RefSeq" id="WP_153710943.1">
    <property type="nucleotide sequence ID" value="NZ_BMDS01000013.1"/>
</dbReference>
<dbReference type="Gene3D" id="3.90.550.20">
    <property type="match status" value="1"/>
</dbReference>
<dbReference type="GO" id="GO:0016740">
    <property type="term" value="F:transferase activity"/>
    <property type="evidence" value="ECO:0007669"/>
    <property type="project" value="UniProtKB-KW"/>
</dbReference>
<reference evidence="3" key="1">
    <citation type="journal article" date="2019" name="Int. J. Syst. Evol. Microbiol.">
        <title>The Global Catalogue of Microorganisms (GCM) 10K type strain sequencing project: providing services to taxonomists for standard genome sequencing and annotation.</title>
        <authorList>
            <consortium name="The Broad Institute Genomics Platform"/>
            <consortium name="The Broad Institute Genome Sequencing Center for Infectious Disease"/>
            <person name="Wu L."/>
            <person name="Ma J."/>
        </authorList>
    </citation>
    <scope>NUCLEOTIDE SEQUENCE [LARGE SCALE GENOMIC DNA]</scope>
    <source>
        <strain evidence="3">CCM 8609</strain>
    </source>
</reference>
<dbReference type="PANTHER" id="PTHR32385">
    <property type="entry name" value="MANNOSYL PHOSPHORYLINOSITOL CERAMIDE SYNTHASE"/>
    <property type="match status" value="1"/>
</dbReference>
<evidence type="ECO:0000256" key="1">
    <source>
        <dbReference type="ARBA" id="ARBA00022679"/>
    </source>
</evidence>
<protein>
    <submittedName>
        <fullName evidence="2">Glycosyl transferase</fullName>
    </submittedName>
</protein>
<name>A0ABQ2C7F9_9LACO</name>
<proteinExistence type="predicted"/>
<sequence length="247" mass="29540">MIPKIIHYAWIGNEMPQNVKAGIEMWHYKLPDWKFMFWNEKNYDFGKFKFTKDNYDQKRWAYATDELRYDVVNMYGGFYLDTDMLIKKDLNNFRNNKVTLGFMYNNSILTSFFGAEKNAPLLKELLDFYENNYTKLNKTTNNPIVTYYLLNKYNSSFSLNNKYQELEPGIKVYPREYFCCPNKDVKANYAEHLFDNSWGNANKGTYGFLKKYFKKTLPSIYWEISNKRGIKSAQNDLQILEKCNLKL</sequence>
<keyword evidence="3" id="KW-1185">Reference proteome</keyword>
<dbReference type="PANTHER" id="PTHR32385:SF15">
    <property type="entry name" value="INOSITOL PHOSPHOCERAMIDE MANNOSYLTRANSFERASE 1"/>
    <property type="match status" value="1"/>
</dbReference>
<dbReference type="SUPFAM" id="SSF53448">
    <property type="entry name" value="Nucleotide-diphospho-sugar transferases"/>
    <property type="match status" value="1"/>
</dbReference>
<keyword evidence="1 2" id="KW-0808">Transferase</keyword>
<dbReference type="Pfam" id="PF04488">
    <property type="entry name" value="Gly_transf_sug"/>
    <property type="match status" value="1"/>
</dbReference>
<gene>
    <name evidence="2" type="ORF">GCM10011459_21200</name>
</gene>
<dbReference type="EMBL" id="BMDS01000013">
    <property type="protein sequence ID" value="GGI64286.1"/>
    <property type="molecule type" value="Genomic_DNA"/>
</dbReference>
<evidence type="ECO:0000313" key="3">
    <source>
        <dbReference type="Proteomes" id="UP000603295"/>
    </source>
</evidence>
<organism evidence="2 3">
    <name type="scientific">Limosilactobacillus caviae</name>
    <dbReference type="NCBI Taxonomy" id="1769424"/>
    <lineage>
        <taxon>Bacteria</taxon>
        <taxon>Bacillati</taxon>
        <taxon>Bacillota</taxon>
        <taxon>Bacilli</taxon>
        <taxon>Lactobacillales</taxon>
        <taxon>Lactobacillaceae</taxon>
        <taxon>Limosilactobacillus</taxon>
    </lineage>
</organism>